<dbReference type="Pfam" id="PF02298">
    <property type="entry name" value="Cu_bind_like"/>
    <property type="match status" value="1"/>
</dbReference>
<evidence type="ECO:0000259" key="21">
    <source>
        <dbReference type="PROSITE" id="PS51485"/>
    </source>
</evidence>
<comment type="catalytic activity">
    <reaction evidence="15">
        <text>L-seryl-[protein] + ATP = O-phospho-L-seryl-[protein] + ADP + H(+)</text>
        <dbReference type="Rhea" id="RHEA:17989"/>
        <dbReference type="Rhea" id="RHEA-COMP:9863"/>
        <dbReference type="Rhea" id="RHEA-COMP:11604"/>
        <dbReference type="ChEBI" id="CHEBI:15378"/>
        <dbReference type="ChEBI" id="CHEBI:29999"/>
        <dbReference type="ChEBI" id="CHEBI:30616"/>
        <dbReference type="ChEBI" id="CHEBI:83421"/>
        <dbReference type="ChEBI" id="CHEBI:456216"/>
        <dbReference type="EC" id="2.7.11.1"/>
    </reaction>
</comment>
<dbReference type="InterPro" id="IPR001245">
    <property type="entry name" value="Ser-Thr/Tyr_kinase_cat_dom"/>
</dbReference>
<feature type="compositionally biased region" description="Polar residues" evidence="17">
    <location>
        <begin position="895"/>
        <end position="905"/>
    </location>
</feature>
<dbReference type="FunFam" id="1.10.510.10:FF:000252">
    <property type="entry name" value="Receptor-like protein kinase FERONIA"/>
    <property type="match status" value="1"/>
</dbReference>
<dbReference type="InterPro" id="IPR008271">
    <property type="entry name" value="Ser/Thr_kinase_AS"/>
</dbReference>
<dbReference type="STRING" id="3750.A0A498KF39"/>
<feature type="transmembrane region" description="Helical" evidence="18">
    <location>
        <begin position="140"/>
        <end position="161"/>
    </location>
</feature>
<dbReference type="Gene3D" id="2.60.40.420">
    <property type="entry name" value="Cupredoxins - blue copper proteins"/>
    <property type="match status" value="1"/>
</dbReference>
<evidence type="ECO:0000256" key="10">
    <source>
        <dbReference type="ARBA" id="ARBA00022989"/>
    </source>
</evidence>
<feature type="region of interest" description="Disordered" evidence="17">
    <location>
        <begin position="886"/>
        <end position="913"/>
    </location>
</feature>
<feature type="binding site" evidence="16">
    <location>
        <position position="647"/>
    </location>
    <ligand>
        <name>ATP</name>
        <dbReference type="ChEBI" id="CHEBI:30616"/>
    </ligand>
</feature>
<feature type="domain" description="Protein kinase" evidence="20">
    <location>
        <begin position="214"/>
        <end position="490"/>
    </location>
</feature>
<dbReference type="InterPro" id="IPR011009">
    <property type="entry name" value="Kinase-like_dom_sf"/>
</dbReference>
<dbReference type="GO" id="GO:0005886">
    <property type="term" value="C:plasma membrane"/>
    <property type="evidence" value="ECO:0007669"/>
    <property type="project" value="TreeGrafter"/>
</dbReference>
<dbReference type="Pfam" id="PF07714">
    <property type="entry name" value="PK_Tyr_Ser-Thr"/>
    <property type="match status" value="2"/>
</dbReference>
<dbReference type="InterPro" id="IPR045272">
    <property type="entry name" value="ANXUR1/2-like"/>
</dbReference>
<dbReference type="SUPFAM" id="SSF49503">
    <property type="entry name" value="Cupredoxins"/>
    <property type="match status" value="1"/>
</dbReference>
<dbReference type="InterPro" id="IPR003245">
    <property type="entry name" value="Phytocyanin_dom"/>
</dbReference>
<evidence type="ECO:0000256" key="4">
    <source>
        <dbReference type="ARBA" id="ARBA00022679"/>
    </source>
</evidence>
<dbReference type="CDD" id="cd14066">
    <property type="entry name" value="STKc_IRAK"/>
    <property type="match status" value="1"/>
</dbReference>
<feature type="chain" id="PRO_5019846256" description="non-specific serine/threonine protein kinase" evidence="19">
    <location>
        <begin position="23"/>
        <end position="913"/>
    </location>
</feature>
<evidence type="ECO:0000256" key="13">
    <source>
        <dbReference type="ARBA" id="ARBA00023180"/>
    </source>
</evidence>
<dbReference type="PROSITE" id="PS50011">
    <property type="entry name" value="PROTEIN_KINASE_DOM"/>
    <property type="match status" value="2"/>
</dbReference>
<feature type="domain" description="Phytocyanin" evidence="21">
    <location>
        <begin position="24"/>
        <end position="129"/>
    </location>
</feature>
<evidence type="ECO:0000256" key="8">
    <source>
        <dbReference type="ARBA" id="ARBA00022777"/>
    </source>
</evidence>
<dbReference type="GO" id="GO:0004714">
    <property type="term" value="F:transmembrane receptor protein tyrosine kinase activity"/>
    <property type="evidence" value="ECO:0007669"/>
    <property type="project" value="InterPro"/>
</dbReference>
<gene>
    <name evidence="22" type="ORF">DVH24_038436</name>
</gene>
<name>A0A498KF39_MALDO</name>
<keyword evidence="8" id="KW-0418">Kinase</keyword>
<keyword evidence="13" id="KW-0325">Glycoprotein</keyword>
<dbReference type="InterPro" id="IPR017441">
    <property type="entry name" value="Protein_kinase_ATP_BS"/>
</dbReference>
<dbReference type="EMBL" id="RDQH01000329">
    <property type="protein sequence ID" value="RXI04162.1"/>
    <property type="molecule type" value="Genomic_DNA"/>
</dbReference>
<evidence type="ECO:0000256" key="11">
    <source>
        <dbReference type="ARBA" id="ARBA00023136"/>
    </source>
</evidence>
<evidence type="ECO:0000313" key="22">
    <source>
        <dbReference type="EMBL" id="RXI04162.1"/>
    </source>
</evidence>
<evidence type="ECO:0000256" key="16">
    <source>
        <dbReference type="PROSITE-ProRule" id="PRU10141"/>
    </source>
</evidence>
<dbReference type="Gene3D" id="3.30.200.20">
    <property type="entry name" value="Phosphorylase Kinase, domain 1"/>
    <property type="match status" value="2"/>
</dbReference>
<dbReference type="PROSITE" id="PS00108">
    <property type="entry name" value="PROTEIN_KINASE_ST"/>
    <property type="match status" value="2"/>
</dbReference>
<keyword evidence="23" id="KW-1185">Reference proteome</keyword>
<organism evidence="22 23">
    <name type="scientific">Malus domestica</name>
    <name type="common">Apple</name>
    <name type="synonym">Pyrus malus</name>
    <dbReference type="NCBI Taxonomy" id="3750"/>
    <lineage>
        <taxon>Eukaryota</taxon>
        <taxon>Viridiplantae</taxon>
        <taxon>Streptophyta</taxon>
        <taxon>Embryophyta</taxon>
        <taxon>Tracheophyta</taxon>
        <taxon>Spermatophyta</taxon>
        <taxon>Magnoliopsida</taxon>
        <taxon>eudicotyledons</taxon>
        <taxon>Gunneridae</taxon>
        <taxon>Pentapetalae</taxon>
        <taxon>rosids</taxon>
        <taxon>fabids</taxon>
        <taxon>Rosales</taxon>
        <taxon>Rosaceae</taxon>
        <taxon>Amygdaloideae</taxon>
        <taxon>Maleae</taxon>
        <taxon>Malus</taxon>
    </lineage>
</organism>
<evidence type="ECO:0000256" key="14">
    <source>
        <dbReference type="ARBA" id="ARBA00047899"/>
    </source>
</evidence>
<feature type="binding site" evidence="16">
    <location>
        <position position="243"/>
    </location>
    <ligand>
        <name>ATP</name>
        <dbReference type="ChEBI" id="CHEBI:30616"/>
    </ligand>
</feature>
<dbReference type="FunFam" id="3.30.200.20:FF:000039">
    <property type="entry name" value="receptor-like protein kinase FERONIA"/>
    <property type="match status" value="2"/>
</dbReference>
<feature type="domain" description="Protein kinase" evidence="20">
    <location>
        <begin position="618"/>
        <end position="867"/>
    </location>
</feature>
<reference evidence="22 23" key="1">
    <citation type="submission" date="2018-10" db="EMBL/GenBank/DDBJ databases">
        <title>A high-quality apple genome assembly.</title>
        <authorList>
            <person name="Hu J."/>
        </authorList>
    </citation>
    <scope>NUCLEOTIDE SEQUENCE [LARGE SCALE GENOMIC DNA]</scope>
    <source>
        <strain evidence="23">cv. HFTH1</strain>
        <tissue evidence="22">Young leaf</tissue>
    </source>
</reference>
<evidence type="ECO:0000256" key="7">
    <source>
        <dbReference type="ARBA" id="ARBA00022741"/>
    </source>
</evidence>
<keyword evidence="6 19" id="KW-0732">Signal</keyword>
<dbReference type="EC" id="2.7.11.1" evidence="2"/>
<keyword evidence="10 18" id="KW-1133">Transmembrane helix</keyword>
<evidence type="ECO:0000256" key="15">
    <source>
        <dbReference type="ARBA" id="ARBA00048679"/>
    </source>
</evidence>
<dbReference type="GO" id="GO:0005524">
    <property type="term" value="F:ATP binding"/>
    <property type="evidence" value="ECO:0007669"/>
    <property type="project" value="UniProtKB-UniRule"/>
</dbReference>
<dbReference type="SMART" id="SM00220">
    <property type="entry name" value="S_TKc"/>
    <property type="match status" value="2"/>
</dbReference>
<evidence type="ECO:0000256" key="6">
    <source>
        <dbReference type="ARBA" id="ARBA00022729"/>
    </source>
</evidence>
<evidence type="ECO:0000256" key="1">
    <source>
        <dbReference type="ARBA" id="ARBA00004479"/>
    </source>
</evidence>
<sequence>MESNMVVIFGVFVAMFVQSVATQKVHVVGDNMGWTIPVSGPQEYVNWAATNNNFTVGDTLVFNFITGVHNVVQVTKASFHSCNEEERIGSSLTTGPANITLTSAGDHYYICSFSSHCQAGMKLAVTVSNASRESPLSGTVFLVFGVVFGILVLSPILELVLPPLLEIFLPRGKVESFGSNHGKTKSTETLGSPLPTYLCRYFPLAEIKAATQNFNDTFVIGVGGFGNVYKGCIDGGVTPVAIKRLKRESSQGAREFKTEIELLSQLRHRHLVSLIGYCSDNGEMILVYDYMARGTLGDHLYRTGNLKPLPWEQRLQICIGAARGLHYLHSGANGSIIHRDVKSTNILLDEKMVAKVSDFGLSKMGTINTSKTHISTVVKGSFGYLDPEYFRRQQLTEKSDVYSFGVVLWEVLCARPALLHTVESRQISLAEWAKSCHGDETLDQIIDPNVKGQIEVECLNKFVEIAISCLHDKGIERPSMNDVVKGLEFALQLHQTSIGSKGDNTSSTKQIFNFTTGVHNVVQVTMVSHNWPSKHHTHLRRRPLLHLHHCQESMKLAVTVSSTSPKPLLSRTISLVFDESFDSNHGKTKSTETPGSPLPPYMCRYFPLAEIKAAAQNFNDTFVIGVGGFGNVYKGGIDGGVTPVAIKQLRPESSQGAREFKTEIELLSQLRHCHLVSLIGYCSDNGKMILVYDYMVRGTLGDHLYHIGNLKPLPWEQRLQICIGATRGLHYLHSGANGSIIHCDVKSTNILLDEKMVAKVSNFGLSKMGTNNTSKTHISTVVKVLWEILCARPALLHTVETRQINLAEWAKSCHGDGTLDQIIDPNVKGNIEVECLNKFVEIAISCLHDKGIEQPSMNDVVRGLEFALQLHQKSIGSKVDNGVAFTNDRGDKTSSTEQNATSTIIESRRSPKT</sequence>
<feature type="signal peptide" evidence="19">
    <location>
        <begin position="1"/>
        <end position="22"/>
    </location>
</feature>
<dbReference type="GO" id="GO:0004674">
    <property type="term" value="F:protein serine/threonine kinase activity"/>
    <property type="evidence" value="ECO:0007669"/>
    <property type="project" value="UniProtKB-KW"/>
</dbReference>
<comment type="subcellular location">
    <subcellularLocation>
        <location evidence="1">Membrane</location>
        <topology evidence="1">Single-pass type I membrane protein</topology>
    </subcellularLocation>
</comment>
<evidence type="ECO:0000256" key="17">
    <source>
        <dbReference type="SAM" id="MobiDB-lite"/>
    </source>
</evidence>
<evidence type="ECO:0000256" key="18">
    <source>
        <dbReference type="SAM" id="Phobius"/>
    </source>
</evidence>
<evidence type="ECO:0000259" key="20">
    <source>
        <dbReference type="PROSITE" id="PS50011"/>
    </source>
</evidence>
<evidence type="ECO:0000256" key="12">
    <source>
        <dbReference type="ARBA" id="ARBA00023157"/>
    </source>
</evidence>
<keyword evidence="4" id="KW-0808">Transferase</keyword>
<dbReference type="PANTHER" id="PTHR27003">
    <property type="entry name" value="OS07G0166700 PROTEIN"/>
    <property type="match status" value="1"/>
</dbReference>
<dbReference type="Proteomes" id="UP000290289">
    <property type="component" value="Chromosome 3"/>
</dbReference>
<dbReference type="FunFam" id="1.10.510.10:FF:001023">
    <property type="entry name" value="Os07g0541700 protein"/>
    <property type="match status" value="1"/>
</dbReference>
<dbReference type="PANTHER" id="PTHR27003:SF434">
    <property type="entry name" value="RECEPTOR-LIKE PROTEIN KINASE FERONIA"/>
    <property type="match status" value="1"/>
</dbReference>
<comment type="caution">
    <text evidence="22">The sequence shown here is derived from an EMBL/GenBank/DDBJ whole genome shotgun (WGS) entry which is preliminary data.</text>
</comment>
<evidence type="ECO:0000313" key="23">
    <source>
        <dbReference type="Proteomes" id="UP000290289"/>
    </source>
</evidence>
<dbReference type="InterPro" id="IPR008972">
    <property type="entry name" value="Cupredoxin"/>
</dbReference>
<dbReference type="InterPro" id="IPR000719">
    <property type="entry name" value="Prot_kinase_dom"/>
</dbReference>
<evidence type="ECO:0000256" key="2">
    <source>
        <dbReference type="ARBA" id="ARBA00012513"/>
    </source>
</evidence>
<comment type="catalytic activity">
    <reaction evidence="14">
        <text>L-threonyl-[protein] + ATP = O-phospho-L-threonyl-[protein] + ADP + H(+)</text>
        <dbReference type="Rhea" id="RHEA:46608"/>
        <dbReference type="Rhea" id="RHEA-COMP:11060"/>
        <dbReference type="Rhea" id="RHEA-COMP:11605"/>
        <dbReference type="ChEBI" id="CHEBI:15378"/>
        <dbReference type="ChEBI" id="CHEBI:30013"/>
        <dbReference type="ChEBI" id="CHEBI:30616"/>
        <dbReference type="ChEBI" id="CHEBI:61977"/>
        <dbReference type="ChEBI" id="CHEBI:456216"/>
        <dbReference type="EC" id="2.7.11.1"/>
    </reaction>
</comment>
<dbReference type="AlphaFoldDB" id="A0A498KF39"/>
<dbReference type="PROSITE" id="PS00107">
    <property type="entry name" value="PROTEIN_KINASE_ATP"/>
    <property type="match status" value="2"/>
</dbReference>
<protein>
    <recommendedName>
        <fullName evidence="2">non-specific serine/threonine protein kinase</fullName>
        <ecNumber evidence="2">2.7.11.1</ecNumber>
    </recommendedName>
</protein>
<keyword evidence="9 16" id="KW-0067">ATP-binding</keyword>
<evidence type="ECO:0000256" key="3">
    <source>
        <dbReference type="ARBA" id="ARBA00022527"/>
    </source>
</evidence>
<evidence type="ECO:0000256" key="9">
    <source>
        <dbReference type="ARBA" id="ARBA00022840"/>
    </source>
</evidence>
<keyword evidence="7 16" id="KW-0547">Nucleotide-binding</keyword>
<keyword evidence="5 18" id="KW-0812">Transmembrane</keyword>
<keyword evidence="12" id="KW-1015">Disulfide bond</keyword>
<proteinExistence type="predicted"/>
<evidence type="ECO:0000256" key="5">
    <source>
        <dbReference type="ARBA" id="ARBA00022692"/>
    </source>
</evidence>
<dbReference type="GO" id="GO:0009506">
    <property type="term" value="C:plasmodesma"/>
    <property type="evidence" value="ECO:0007669"/>
    <property type="project" value="TreeGrafter"/>
</dbReference>
<keyword evidence="11 18" id="KW-0472">Membrane</keyword>
<dbReference type="Gene3D" id="1.10.510.10">
    <property type="entry name" value="Transferase(Phosphotransferase) domain 1"/>
    <property type="match status" value="3"/>
</dbReference>
<evidence type="ECO:0000256" key="19">
    <source>
        <dbReference type="SAM" id="SignalP"/>
    </source>
</evidence>
<dbReference type="GO" id="GO:0009055">
    <property type="term" value="F:electron transfer activity"/>
    <property type="evidence" value="ECO:0007669"/>
    <property type="project" value="InterPro"/>
</dbReference>
<dbReference type="PROSITE" id="PS51485">
    <property type="entry name" value="PHYTOCYANIN"/>
    <property type="match status" value="1"/>
</dbReference>
<dbReference type="SUPFAM" id="SSF56112">
    <property type="entry name" value="Protein kinase-like (PK-like)"/>
    <property type="match status" value="2"/>
</dbReference>
<keyword evidence="3" id="KW-0723">Serine/threonine-protein kinase</keyword>
<dbReference type="FunFam" id="2.60.40.420:FF:000034">
    <property type="entry name" value="Cupredoxin superfamily protein"/>
    <property type="match status" value="1"/>
</dbReference>
<accession>A0A498KF39</accession>